<dbReference type="EMBL" id="UFYW01000001">
    <property type="protein sequence ID" value="STD83271.1"/>
    <property type="molecule type" value="Genomic_DNA"/>
</dbReference>
<evidence type="ECO:0000256" key="1">
    <source>
        <dbReference type="ARBA" id="ARBA00001968"/>
    </source>
</evidence>
<evidence type="ECO:0000313" key="8">
    <source>
        <dbReference type="EMBL" id="STD83271.1"/>
    </source>
</evidence>
<dbReference type="InterPro" id="IPR036849">
    <property type="entry name" value="Enolase-like_C_sf"/>
</dbReference>
<evidence type="ECO:0000256" key="2">
    <source>
        <dbReference type="ARBA" id="ARBA00022723"/>
    </source>
</evidence>
<dbReference type="InterPro" id="IPR013341">
    <property type="entry name" value="Mandelate_racemase_N_dom"/>
</dbReference>
<evidence type="ECO:0000256" key="4">
    <source>
        <dbReference type="ARBA" id="ARBA00023239"/>
    </source>
</evidence>
<dbReference type="InterPro" id="IPR010197">
    <property type="entry name" value="OSBS/NAAAR"/>
</dbReference>
<keyword evidence="9" id="KW-1185">Reference proteome</keyword>
<dbReference type="PANTHER" id="PTHR48073">
    <property type="entry name" value="O-SUCCINYLBENZOATE SYNTHASE-RELATED"/>
    <property type="match status" value="1"/>
</dbReference>
<evidence type="ECO:0000259" key="7">
    <source>
        <dbReference type="SMART" id="SM00922"/>
    </source>
</evidence>
<name>A0A376GXI9_ENTGA</name>
<accession>A0A376GXI9</accession>
<dbReference type="AlphaFoldDB" id="A0A376GXI9"/>
<organism evidence="8 9">
    <name type="scientific">Enterococcus gallinarum</name>
    <dbReference type="NCBI Taxonomy" id="1353"/>
    <lineage>
        <taxon>Bacteria</taxon>
        <taxon>Bacillati</taxon>
        <taxon>Bacillota</taxon>
        <taxon>Bacilli</taxon>
        <taxon>Lactobacillales</taxon>
        <taxon>Enterococcaceae</taxon>
        <taxon>Enterococcus</taxon>
    </lineage>
</organism>
<keyword evidence="2" id="KW-0479">Metal-binding</keyword>
<dbReference type="GO" id="GO:0046872">
    <property type="term" value="F:metal ion binding"/>
    <property type="evidence" value="ECO:0007669"/>
    <property type="project" value="UniProtKB-KW"/>
</dbReference>
<dbReference type="CDD" id="cd03317">
    <property type="entry name" value="NAAAR"/>
    <property type="match status" value="1"/>
</dbReference>
<dbReference type="EC" id="4.2.1.113" evidence="5 6"/>
<dbReference type="Gene3D" id="3.20.20.120">
    <property type="entry name" value="Enolase-like C-terminal domain"/>
    <property type="match status" value="1"/>
</dbReference>
<evidence type="ECO:0000256" key="3">
    <source>
        <dbReference type="ARBA" id="ARBA00022842"/>
    </source>
</evidence>
<dbReference type="InterPro" id="IPR029017">
    <property type="entry name" value="Enolase-like_N"/>
</dbReference>
<evidence type="ECO:0000256" key="5">
    <source>
        <dbReference type="ARBA" id="ARBA00029491"/>
    </source>
</evidence>
<dbReference type="SMART" id="SM00922">
    <property type="entry name" value="MR_MLE"/>
    <property type="match status" value="1"/>
</dbReference>
<evidence type="ECO:0000256" key="6">
    <source>
        <dbReference type="NCBIfam" id="TIGR01928"/>
    </source>
</evidence>
<keyword evidence="4 8" id="KW-0456">Lyase</keyword>
<dbReference type="NCBIfam" id="TIGR01928">
    <property type="entry name" value="menC_lowGC_arch"/>
    <property type="match status" value="1"/>
</dbReference>
<dbReference type="SFLD" id="SFLDS00001">
    <property type="entry name" value="Enolase"/>
    <property type="match status" value="1"/>
</dbReference>
<dbReference type="GO" id="GO:0043748">
    <property type="term" value="F:O-succinylbenzoate synthase activity"/>
    <property type="evidence" value="ECO:0007669"/>
    <property type="project" value="UniProtKB-EC"/>
</dbReference>
<dbReference type="Pfam" id="PF13378">
    <property type="entry name" value="MR_MLE_C"/>
    <property type="match status" value="1"/>
</dbReference>
<dbReference type="Gene3D" id="3.30.390.10">
    <property type="entry name" value="Enolase-like, N-terminal domain"/>
    <property type="match status" value="1"/>
</dbReference>
<dbReference type="InterPro" id="IPR029065">
    <property type="entry name" value="Enolase_C-like"/>
</dbReference>
<dbReference type="Proteomes" id="UP000254807">
    <property type="component" value="Unassembled WGS sequence"/>
</dbReference>
<evidence type="ECO:0000313" key="9">
    <source>
        <dbReference type="Proteomes" id="UP000254807"/>
    </source>
</evidence>
<proteinExistence type="predicted"/>
<dbReference type="UniPathway" id="UPA01057">
    <property type="reaction ID" value="UER00165"/>
</dbReference>
<keyword evidence="3" id="KW-0460">Magnesium</keyword>
<dbReference type="SFLD" id="SFLDG00180">
    <property type="entry name" value="muconate_cycloisomerase"/>
    <property type="match status" value="1"/>
</dbReference>
<dbReference type="PANTHER" id="PTHR48073:SF5">
    <property type="entry name" value="O-SUCCINYLBENZOATE SYNTHASE"/>
    <property type="match status" value="1"/>
</dbReference>
<comment type="cofactor">
    <cofactor evidence="1">
        <name>a divalent metal cation</name>
        <dbReference type="ChEBI" id="CHEBI:60240"/>
    </cofactor>
</comment>
<dbReference type="Pfam" id="PF02746">
    <property type="entry name" value="MR_MLE_N"/>
    <property type="match status" value="1"/>
</dbReference>
<gene>
    <name evidence="8" type="primary">menC</name>
    <name evidence="8" type="ORF">NCTC12360_01735</name>
</gene>
<dbReference type="GO" id="GO:0016854">
    <property type="term" value="F:racemase and epimerase activity"/>
    <property type="evidence" value="ECO:0007669"/>
    <property type="project" value="UniProtKB-ARBA"/>
</dbReference>
<dbReference type="SFLD" id="SFLDF00009">
    <property type="entry name" value="o-succinylbenzoate_synthase"/>
    <property type="match status" value="1"/>
</dbReference>
<dbReference type="OrthoDB" id="9774531at2"/>
<dbReference type="SUPFAM" id="SSF51604">
    <property type="entry name" value="Enolase C-terminal domain-like"/>
    <property type="match status" value="1"/>
</dbReference>
<dbReference type="RefSeq" id="WP_060813554.1">
    <property type="nucleotide sequence ID" value="NZ_JBHULA010000024.1"/>
</dbReference>
<dbReference type="UniPathway" id="UPA00079"/>
<feature type="domain" description="Mandelate racemase/muconate lactonizing enzyme C-terminal" evidence="7">
    <location>
        <begin position="142"/>
        <end position="233"/>
    </location>
</feature>
<protein>
    <recommendedName>
        <fullName evidence="5 6">o-succinylbenzoate synthase</fullName>
        <ecNumber evidence="5 6">4.2.1.113</ecNumber>
    </recommendedName>
</protein>
<reference evidence="8 9" key="1">
    <citation type="submission" date="2018-06" db="EMBL/GenBank/DDBJ databases">
        <authorList>
            <consortium name="Pathogen Informatics"/>
            <person name="Doyle S."/>
        </authorList>
    </citation>
    <scope>NUCLEOTIDE SEQUENCE [LARGE SCALE GENOMIC DNA]</scope>
    <source>
        <strain evidence="8 9">NCTC12360</strain>
    </source>
</reference>
<dbReference type="SUPFAM" id="SSF54826">
    <property type="entry name" value="Enolase N-terminal domain-like"/>
    <property type="match status" value="1"/>
</dbReference>
<dbReference type="GO" id="GO:0009234">
    <property type="term" value="P:menaquinone biosynthetic process"/>
    <property type="evidence" value="ECO:0007669"/>
    <property type="project" value="UniProtKB-UniRule"/>
</dbReference>
<sequence length="367" mass="40496">MKIVKAERIACRLPLRQPFETSYGRLTEKAFDLLVLTDQDGTVGVGELVAFQQPDYIEETLASAREAISKFLFPLLTGNIDHPRDVWTLFQTVQGNFMAKSAVETAIWDLYGRQKHCSLTSFYPTTRDKLAVGVSVGIQASTEQLVAQVADYVAQGYQRVKIKIKPGVDLEPLAAVRETFPELLLMADANGAYEDQPEKILALDELGLAMIEQPLKIRDLVGHRRLQKQLKTPLCLDEDIRTAEDVAVVASLDSCRAINLKIPRVGGITEAMRIVSACQHYGLDVWLGGMFESGVGRALNLQFASQAPFHFPGDLSASDRYFYDDIVTEPAKIKNGCLQVPVGVGAGFTLDEEKIAAYCVSRTRLLG</sequence>
<dbReference type="InterPro" id="IPR013342">
    <property type="entry name" value="Mandelate_racemase_C"/>
</dbReference>